<name>A0A4W5KUJ5_9TELE</name>
<protein>
    <submittedName>
        <fullName evidence="1">Uncharacterized protein</fullName>
    </submittedName>
</protein>
<dbReference type="Ensembl" id="ENSHHUT00000015321.1">
    <property type="protein sequence ID" value="ENSHHUP00000014819.1"/>
    <property type="gene ID" value="ENSHHUG00000009145.1"/>
</dbReference>
<sequence length="101" mass="11682">MVCHSTSIYCCFLLSPQQDYVLKQVASKYHKMGWPLALTEGSIMQASYQTEELQREVIMLACSFGNKHCHRQAVSLISDWISSNKNRYSRLHPKWYPVVLA</sequence>
<evidence type="ECO:0000313" key="1">
    <source>
        <dbReference type="Ensembl" id="ENSHHUP00000014819.1"/>
    </source>
</evidence>
<proteinExistence type="predicted"/>
<reference evidence="1" key="3">
    <citation type="submission" date="2025-09" db="UniProtKB">
        <authorList>
            <consortium name="Ensembl"/>
        </authorList>
    </citation>
    <scope>IDENTIFICATION</scope>
</reference>
<keyword evidence="2" id="KW-1185">Reference proteome</keyword>
<organism evidence="1 2">
    <name type="scientific">Hucho hucho</name>
    <name type="common">huchen</name>
    <dbReference type="NCBI Taxonomy" id="62062"/>
    <lineage>
        <taxon>Eukaryota</taxon>
        <taxon>Metazoa</taxon>
        <taxon>Chordata</taxon>
        <taxon>Craniata</taxon>
        <taxon>Vertebrata</taxon>
        <taxon>Euteleostomi</taxon>
        <taxon>Actinopterygii</taxon>
        <taxon>Neopterygii</taxon>
        <taxon>Teleostei</taxon>
        <taxon>Protacanthopterygii</taxon>
        <taxon>Salmoniformes</taxon>
        <taxon>Salmonidae</taxon>
        <taxon>Salmoninae</taxon>
        <taxon>Hucho</taxon>
    </lineage>
</organism>
<dbReference type="GeneTree" id="ENSGT00940000155878"/>
<accession>A0A4W5KUJ5</accession>
<dbReference type="AlphaFoldDB" id="A0A4W5KUJ5"/>
<dbReference type="Proteomes" id="UP000314982">
    <property type="component" value="Unassembled WGS sequence"/>
</dbReference>
<reference evidence="1" key="2">
    <citation type="submission" date="2025-08" db="UniProtKB">
        <authorList>
            <consortium name="Ensembl"/>
        </authorList>
    </citation>
    <scope>IDENTIFICATION</scope>
</reference>
<reference evidence="2" key="1">
    <citation type="submission" date="2018-06" db="EMBL/GenBank/DDBJ databases">
        <title>Genome assembly of Danube salmon.</title>
        <authorList>
            <person name="Macqueen D.J."/>
            <person name="Gundappa M.K."/>
        </authorList>
    </citation>
    <scope>NUCLEOTIDE SEQUENCE [LARGE SCALE GENOMIC DNA]</scope>
</reference>
<evidence type="ECO:0000313" key="2">
    <source>
        <dbReference type="Proteomes" id="UP000314982"/>
    </source>
</evidence>
<dbReference type="Gene3D" id="1.25.50.20">
    <property type="match status" value="1"/>
</dbReference>